<dbReference type="SUPFAM" id="SSF54611">
    <property type="entry name" value="SecB-like"/>
    <property type="match status" value="1"/>
</dbReference>
<keyword evidence="5 6" id="KW-0143">Chaperone</keyword>
<evidence type="ECO:0000256" key="4">
    <source>
        <dbReference type="ARBA" id="ARBA00023010"/>
    </source>
</evidence>
<evidence type="ECO:0000313" key="8">
    <source>
        <dbReference type="EMBL" id="QNP42444.1"/>
    </source>
</evidence>
<dbReference type="HAMAP" id="MF_00821">
    <property type="entry name" value="SecB"/>
    <property type="match status" value="1"/>
</dbReference>
<comment type="subcellular location">
    <subcellularLocation>
        <location evidence="6">Cytoplasm</location>
    </subcellularLocation>
</comment>
<evidence type="ECO:0000256" key="7">
    <source>
        <dbReference type="SAM" id="MobiDB-lite"/>
    </source>
</evidence>
<proteinExistence type="inferred from homology"/>
<keyword evidence="2 6" id="KW-0813">Transport</keyword>
<dbReference type="Pfam" id="PF02556">
    <property type="entry name" value="SecB"/>
    <property type="match status" value="1"/>
</dbReference>
<accession>A0ABX6SYQ8</accession>
<evidence type="ECO:0000256" key="1">
    <source>
        <dbReference type="ARBA" id="ARBA00009990"/>
    </source>
</evidence>
<dbReference type="PANTHER" id="PTHR36918">
    <property type="match status" value="1"/>
</dbReference>
<dbReference type="EMBL" id="CP060780">
    <property type="protein sequence ID" value="QNP42444.1"/>
    <property type="molecule type" value="Genomic_DNA"/>
</dbReference>
<dbReference type="NCBIfam" id="NF004392">
    <property type="entry name" value="PRK05751.1-3"/>
    <property type="match status" value="1"/>
</dbReference>
<name>A0ABX6SYQ8_9SPHN</name>
<keyword evidence="9" id="KW-1185">Reference proteome</keyword>
<dbReference type="InterPro" id="IPR003708">
    <property type="entry name" value="SecB"/>
</dbReference>
<dbReference type="NCBIfam" id="TIGR00809">
    <property type="entry name" value="secB"/>
    <property type="match status" value="1"/>
</dbReference>
<dbReference type="Proteomes" id="UP000516134">
    <property type="component" value="Chromosome"/>
</dbReference>
<dbReference type="PANTHER" id="PTHR36918:SF1">
    <property type="entry name" value="PROTEIN-EXPORT PROTEIN SECB"/>
    <property type="match status" value="1"/>
</dbReference>
<feature type="region of interest" description="Disordered" evidence="7">
    <location>
        <begin position="156"/>
        <end position="180"/>
    </location>
</feature>
<evidence type="ECO:0000313" key="9">
    <source>
        <dbReference type="Proteomes" id="UP000516134"/>
    </source>
</evidence>
<keyword evidence="4 6" id="KW-0811">Translocation</keyword>
<evidence type="ECO:0000256" key="2">
    <source>
        <dbReference type="ARBA" id="ARBA00022448"/>
    </source>
</evidence>
<comment type="subunit">
    <text evidence="6">Homotetramer, a dimer of dimers. One homotetramer interacts with 1 SecA dimer.</text>
</comment>
<keyword evidence="6" id="KW-0963">Cytoplasm</keyword>
<organism evidence="8 9">
    <name type="scientific">Sphingomonas daechungensis</name>
    <dbReference type="NCBI Taxonomy" id="1176646"/>
    <lineage>
        <taxon>Bacteria</taxon>
        <taxon>Pseudomonadati</taxon>
        <taxon>Pseudomonadota</taxon>
        <taxon>Alphaproteobacteria</taxon>
        <taxon>Sphingomonadales</taxon>
        <taxon>Sphingomonadaceae</taxon>
        <taxon>Sphingomonas</taxon>
    </lineage>
</organism>
<reference evidence="8 9" key="1">
    <citation type="submission" date="2020-08" db="EMBL/GenBank/DDBJ databases">
        <title>Genome sequence of Sphingomonas daechungensis KACC 18115T.</title>
        <authorList>
            <person name="Hyun D.-W."/>
            <person name="Bae J.-W."/>
        </authorList>
    </citation>
    <scope>NUCLEOTIDE SEQUENCE [LARGE SCALE GENOMIC DNA]</scope>
    <source>
        <strain evidence="8 9">KACC 18115</strain>
    </source>
</reference>
<evidence type="ECO:0000256" key="5">
    <source>
        <dbReference type="ARBA" id="ARBA00023186"/>
    </source>
</evidence>
<dbReference type="RefSeq" id="WP_187713877.1">
    <property type="nucleotide sequence ID" value="NZ_BAABJC010000001.1"/>
</dbReference>
<evidence type="ECO:0000256" key="6">
    <source>
        <dbReference type="HAMAP-Rule" id="MF_00821"/>
    </source>
</evidence>
<keyword evidence="3 6" id="KW-0653">Protein transport</keyword>
<dbReference type="InterPro" id="IPR035958">
    <property type="entry name" value="SecB-like_sf"/>
</dbReference>
<comment type="function">
    <text evidence="6">One of the proteins required for the normal export of preproteins out of the cell cytoplasm. It is a molecular chaperone that binds to a subset of precursor proteins, maintaining them in a translocation-competent state. It also specifically binds to its receptor SecA.</text>
</comment>
<protein>
    <recommendedName>
        <fullName evidence="6">Protein-export protein SecB</fullName>
    </recommendedName>
</protein>
<gene>
    <name evidence="6 8" type="primary">secB</name>
    <name evidence="8" type="ORF">H9L15_09060</name>
</gene>
<comment type="similarity">
    <text evidence="1 6">Belongs to the SecB family.</text>
</comment>
<dbReference type="Gene3D" id="3.10.420.10">
    <property type="entry name" value="SecB-like"/>
    <property type="match status" value="1"/>
</dbReference>
<dbReference type="PRINTS" id="PR01594">
    <property type="entry name" value="SECBCHAPRONE"/>
</dbReference>
<sequence length="180" mass="19246">MADQDTLTPGNGSGDQNLGPQAATLAQYIKDLSIENPNAPHVFQWQDQPRVDVQFNINVDRVSDDVHEVVIKLDVSARSDSGVQFMIELSYGGLFGLRNFPEEALGPFLLVEAPRLLFPFARQIIAESTQNAGFPPLLLDGIDFGAAYLAQLQAAQEGEANGSGEAAPAEPAPSPDEGQA</sequence>
<evidence type="ECO:0000256" key="3">
    <source>
        <dbReference type="ARBA" id="ARBA00022927"/>
    </source>
</evidence>